<dbReference type="AlphaFoldDB" id="A0A4R6Y2U8"/>
<protein>
    <submittedName>
        <fullName evidence="1">Uncharacterized protein</fullName>
    </submittedName>
</protein>
<evidence type="ECO:0000313" key="2">
    <source>
        <dbReference type="Proteomes" id="UP000294480"/>
    </source>
</evidence>
<comment type="caution">
    <text evidence="1">The sequence shown here is derived from an EMBL/GenBank/DDBJ whole genome shotgun (WGS) entry which is preliminary data.</text>
</comment>
<dbReference type="EMBL" id="SNZE01000018">
    <property type="protein sequence ID" value="TDR30674.1"/>
    <property type="molecule type" value="Genomic_DNA"/>
</dbReference>
<name>A0A4R6Y2U8_9BURK</name>
<keyword evidence="2" id="KW-1185">Reference proteome</keyword>
<dbReference type="Proteomes" id="UP000294480">
    <property type="component" value="Unassembled WGS sequence"/>
</dbReference>
<sequence>MKVEPFKSGGWRVQYPYKSFEPALVNVIERVIAGLPRNLLARRCRVKHGMTIDYSAQVQKIEVLKLHKKGLMQGFFPNNDEVNI</sequence>
<evidence type="ECO:0000313" key="1">
    <source>
        <dbReference type="EMBL" id="TDR30674.1"/>
    </source>
</evidence>
<reference evidence="1 2" key="1">
    <citation type="submission" date="2019-03" db="EMBL/GenBank/DDBJ databases">
        <title>Genomic Encyclopedia of Type Strains, Phase IV (KMG-IV): sequencing the most valuable type-strain genomes for metagenomic binning, comparative biology and taxonomic classification.</title>
        <authorList>
            <person name="Goeker M."/>
        </authorList>
    </citation>
    <scope>NUCLEOTIDE SEQUENCE [LARGE SCALE GENOMIC DNA]</scope>
    <source>
        <strain evidence="1 2">DSM 102852</strain>
    </source>
</reference>
<accession>A0A4R6Y2U8</accession>
<gene>
    <name evidence="1" type="ORF">DFR44_11821</name>
</gene>
<organism evidence="1 2">
    <name type="scientific">Hydromonas duriensis</name>
    <dbReference type="NCBI Taxonomy" id="1527608"/>
    <lineage>
        <taxon>Bacteria</taxon>
        <taxon>Pseudomonadati</taxon>
        <taxon>Pseudomonadota</taxon>
        <taxon>Betaproteobacteria</taxon>
        <taxon>Burkholderiales</taxon>
        <taxon>Burkholderiaceae</taxon>
        <taxon>Hydromonas</taxon>
    </lineage>
</organism>
<proteinExistence type="predicted"/>
<dbReference type="RefSeq" id="WP_133620939.1">
    <property type="nucleotide sequence ID" value="NZ_SNZE01000018.1"/>
</dbReference>